<dbReference type="RefSeq" id="WP_190919124.1">
    <property type="nucleotide sequence ID" value="NZ_JACXIZ010000026.1"/>
</dbReference>
<dbReference type="Pfam" id="PF03401">
    <property type="entry name" value="TctC"/>
    <property type="match status" value="1"/>
</dbReference>
<keyword evidence="2" id="KW-0732">Signal</keyword>
<dbReference type="Gene3D" id="3.40.190.150">
    <property type="entry name" value="Bordetella uptake gene, domain 1"/>
    <property type="match status" value="1"/>
</dbReference>
<dbReference type="SUPFAM" id="SSF53850">
    <property type="entry name" value="Periplasmic binding protein-like II"/>
    <property type="match status" value="1"/>
</dbReference>
<accession>A0A927BTM9</accession>
<feature type="chain" id="PRO_5038606137" evidence="2">
    <location>
        <begin position="24"/>
        <end position="343"/>
    </location>
</feature>
<dbReference type="PIRSF" id="PIRSF017082">
    <property type="entry name" value="YflP"/>
    <property type="match status" value="1"/>
</dbReference>
<dbReference type="EMBL" id="JACXIZ010000026">
    <property type="protein sequence ID" value="MBD2846581.1"/>
    <property type="molecule type" value="Genomic_DNA"/>
</dbReference>
<dbReference type="InterPro" id="IPR042100">
    <property type="entry name" value="Bug_dom1"/>
</dbReference>
<comment type="similarity">
    <text evidence="1">Belongs to the UPF0065 (bug) family.</text>
</comment>
<name>A0A927BTM9_9BACL</name>
<dbReference type="Proteomes" id="UP000621560">
    <property type="component" value="Unassembled WGS sequence"/>
</dbReference>
<dbReference type="Gene3D" id="3.40.190.10">
    <property type="entry name" value="Periplasmic binding protein-like II"/>
    <property type="match status" value="1"/>
</dbReference>
<evidence type="ECO:0000313" key="3">
    <source>
        <dbReference type="EMBL" id="MBD2846581.1"/>
    </source>
</evidence>
<evidence type="ECO:0000256" key="2">
    <source>
        <dbReference type="SAM" id="SignalP"/>
    </source>
</evidence>
<dbReference type="CDD" id="cd07012">
    <property type="entry name" value="PBP2_Bug_TTT"/>
    <property type="match status" value="1"/>
</dbReference>
<dbReference type="PANTHER" id="PTHR42928:SF5">
    <property type="entry name" value="BLR1237 PROTEIN"/>
    <property type="match status" value="1"/>
</dbReference>
<organism evidence="3 4">
    <name type="scientific">Paenibacillus sabuli</name>
    <dbReference type="NCBI Taxonomy" id="2772509"/>
    <lineage>
        <taxon>Bacteria</taxon>
        <taxon>Bacillati</taxon>
        <taxon>Bacillota</taxon>
        <taxon>Bacilli</taxon>
        <taxon>Bacillales</taxon>
        <taxon>Paenibacillaceae</taxon>
        <taxon>Paenibacillus</taxon>
    </lineage>
</organism>
<gene>
    <name evidence="3" type="ORF">IDH44_15380</name>
</gene>
<dbReference type="InterPro" id="IPR005064">
    <property type="entry name" value="BUG"/>
</dbReference>
<feature type="signal peptide" evidence="2">
    <location>
        <begin position="1"/>
        <end position="23"/>
    </location>
</feature>
<reference evidence="3" key="1">
    <citation type="submission" date="2020-09" db="EMBL/GenBank/DDBJ databases">
        <title>A novel bacterium of genus Paenibacillus, isolated from South China Sea.</title>
        <authorList>
            <person name="Huang H."/>
            <person name="Mo K."/>
            <person name="Hu Y."/>
        </authorList>
    </citation>
    <scope>NUCLEOTIDE SEQUENCE</scope>
    <source>
        <strain evidence="3">IB182496</strain>
    </source>
</reference>
<keyword evidence="4" id="KW-1185">Reference proteome</keyword>
<dbReference type="PROSITE" id="PS51257">
    <property type="entry name" value="PROKAR_LIPOPROTEIN"/>
    <property type="match status" value="1"/>
</dbReference>
<dbReference type="PANTHER" id="PTHR42928">
    <property type="entry name" value="TRICARBOXYLATE-BINDING PROTEIN"/>
    <property type="match status" value="1"/>
</dbReference>
<sequence>MRKRNANLIRLIAIALIALSLSGCTLSGKGGDYPSSTITGVVPWGAGGGTDLVSRTVVSGAQEALGKNIVMMNKTGASGTIGQQYVYDQKADGYTLLFNTGDGSLYPVLGLSELTYKEFTPIYIFARIAGVVVVSKDSPYDSIDDLLEDAKANPDTIKMGVSGVGGLPWVASIMLNNLFDTRFSQITFDGDGPLITALLGDQIDVTVLSAGSAMQYLQQGDFKGLAVISNEPIDAISDVPALGAVKPEAQSMLETTGPWFGVFVKKETPEDVVAKLTEAFKTGYENEEFQTFLQTNGYTPLGLTGEAAWNHINAWQSQQAWLIHDAGKSQASPEEFDIPRPAQ</sequence>
<evidence type="ECO:0000256" key="1">
    <source>
        <dbReference type="ARBA" id="ARBA00006987"/>
    </source>
</evidence>
<evidence type="ECO:0000313" key="4">
    <source>
        <dbReference type="Proteomes" id="UP000621560"/>
    </source>
</evidence>
<protein>
    <submittedName>
        <fullName evidence="3">Tripartite tricarboxylate transporter substrate binding protein</fullName>
    </submittedName>
</protein>
<proteinExistence type="inferred from homology"/>
<comment type="caution">
    <text evidence="3">The sequence shown here is derived from an EMBL/GenBank/DDBJ whole genome shotgun (WGS) entry which is preliminary data.</text>
</comment>
<dbReference type="AlphaFoldDB" id="A0A927BTM9"/>